<dbReference type="GeneID" id="78560594"/>
<proteinExistence type="predicted"/>
<evidence type="ECO:0000313" key="2">
    <source>
        <dbReference type="Proteomes" id="UP000683442"/>
    </source>
</evidence>
<evidence type="ECO:0008006" key="3">
    <source>
        <dbReference type="Google" id="ProtNLM"/>
    </source>
</evidence>
<organism evidence="1 2">
    <name type="scientific">Marinobacter adhaerens</name>
    <dbReference type="NCBI Taxonomy" id="1033846"/>
    <lineage>
        <taxon>Bacteria</taxon>
        <taxon>Pseudomonadati</taxon>
        <taxon>Pseudomonadota</taxon>
        <taxon>Gammaproteobacteria</taxon>
        <taxon>Pseudomonadales</taxon>
        <taxon>Marinobacteraceae</taxon>
        <taxon>Marinobacter</taxon>
    </lineage>
</organism>
<keyword evidence="2" id="KW-1185">Reference proteome</keyword>
<gene>
    <name evidence="1" type="ORF">KQ249_14135</name>
</gene>
<accession>A0ABX8IJV3</accession>
<evidence type="ECO:0000313" key="1">
    <source>
        <dbReference type="EMBL" id="QWV11822.1"/>
    </source>
</evidence>
<sequence>MLTPEPVRRDEDGFWTHTAFNELFGDREIIPKEEWKAWCEDQNIEISTSQMEYELNEDHPAFISHFDEGNAGCIGWTPEPPSEDWYMLSIHDTEDGPVVIWYREIPEQEGLRL</sequence>
<dbReference type="RefSeq" id="WP_014577356.1">
    <property type="nucleotide sequence ID" value="NZ_CP076686.1"/>
</dbReference>
<name>A0ABX8IJV3_9GAMM</name>
<protein>
    <recommendedName>
        <fullName evidence="3">SMI1/KNR4 family protein</fullName>
    </recommendedName>
</protein>
<dbReference type="Proteomes" id="UP000683442">
    <property type="component" value="Chromosome"/>
</dbReference>
<dbReference type="EMBL" id="CP076686">
    <property type="protein sequence ID" value="QWV11822.1"/>
    <property type="molecule type" value="Genomic_DNA"/>
</dbReference>
<reference evidence="1 2" key="1">
    <citation type="submission" date="2021-06" db="EMBL/GenBank/DDBJ databases">
        <title>Microbial metabolic specificity influences pelagic lipid remineralization.</title>
        <authorList>
            <person name="Behrendt L."/>
            <person name="Hunter J.E."/>
            <person name="Alcolombri U."/>
            <person name="Smriga S."/>
            <person name="Mincer T."/>
            <person name="Lowenstein D.P."/>
            <person name="Peaudecerf F.J."/>
            <person name="Fernandez V.I."/>
            <person name="Fredricks H."/>
            <person name="Almblad H."/>
            <person name="Harrison J.J."/>
            <person name="Stocker R."/>
            <person name="Van Mooy B.A.S."/>
        </authorList>
    </citation>
    <scope>NUCLEOTIDE SEQUENCE [LARGE SCALE GENOMIC DNA]</scope>
    <source>
        <strain evidence="1 2">HP15-B</strain>
    </source>
</reference>